<evidence type="ECO:0000256" key="3">
    <source>
        <dbReference type="ARBA" id="ARBA00022475"/>
    </source>
</evidence>
<evidence type="ECO:0000313" key="9">
    <source>
        <dbReference type="EMBL" id="PRY65859.1"/>
    </source>
</evidence>
<feature type="transmembrane region" description="Helical" evidence="8">
    <location>
        <begin position="400"/>
        <end position="423"/>
    </location>
</feature>
<evidence type="ECO:0000256" key="4">
    <source>
        <dbReference type="ARBA" id="ARBA00022692"/>
    </source>
</evidence>
<feature type="transmembrane region" description="Helical" evidence="8">
    <location>
        <begin position="156"/>
        <end position="174"/>
    </location>
</feature>
<feature type="transmembrane region" description="Helical" evidence="8">
    <location>
        <begin position="116"/>
        <end position="149"/>
    </location>
</feature>
<keyword evidence="4 8" id="KW-0812">Transmembrane</keyword>
<dbReference type="PIRSF" id="PIRSF002746">
    <property type="entry name" value="Gluconate_transporter"/>
    <property type="match status" value="1"/>
</dbReference>
<comment type="similarity">
    <text evidence="7">Belongs to the GntP permease family.</text>
</comment>
<dbReference type="NCBIfam" id="TIGR00791">
    <property type="entry name" value="gntP"/>
    <property type="match status" value="1"/>
</dbReference>
<feature type="transmembrane region" description="Helical" evidence="8">
    <location>
        <begin position="345"/>
        <end position="368"/>
    </location>
</feature>
<proteinExistence type="inferred from homology"/>
<dbReference type="Pfam" id="PF02447">
    <property type="entry name" value="GntP_permease"/>
    <property type="match status" value="1"/>
</dbReference>
<dbReference type="Proteomes" id="UP000237983">
    <property type="component" value="Unassembled WGS sequence"/>
</dbReference>
<evidence type="ECO:0000313" key="10">
    <source>
        <dbReference type="Proteomes" id="UP000237983"/>
    </source>
</evidence>
<evidence type="ECO:0000256" key="8">
    <source>
        <dbReference type="SAM" id="Phobius"/>
    </source>
</evidence>
<sequence length="460" mass="46674">MYPFTVPMATDAIEPASSEPQLIIAALVGIAVIITLITWLKVHPFFALTLGAVGVGIGAGLAPGLAITSFTTGFGSTMGGVGVLIGLGAMFGKLLADSGGADRIVDTLIKRASTKSLPWLMGLIGALVGLPMFFEVGLVLLVPIVILVARRSGISLIKVAIPALAGLSVMHGLVPPHPGPLVAVTTLGADLGLTLGLGIIVAIPTVILAGPVFGQIAARWVNVPVPALFEASDDKPIGRSRPTFLVAVGGILLPVVLMLARSIVDSVAPNDTGSLKASLDFLGTPMVALSLALIYAMIFFGRSLGRAGVQKTMSASLPEIAGILLIVGAGGGFKQVLIDTGIGTVIANAITDTGFSVVLLAWVVAALIRVATGSATVATVTAAGILAPVAATLAGPELSLLVLAIGAGSLFLSHVNDAGFWLVKEYLGTTVGQNLKTWTLMECIISLVGLGGVLILDIFI</sequence>
<dbReference type="PANTHER" id="PTHR30354:SF22">
    <property type="entry name" value="HIGH-AFFINITY GLUCONATE TRANSPORTER"/>
    <property type="match status" value="1"/>
</dbReference>
<feature type="transmembrane region" description="Helical" evidence="8">
    <location>
        <begin position="375"/>
        <end position="394"/>
    </location>
</feature>
<feature type="transmembrane region" description="Helical" evidence="8">
    <location>
        <begin position="46"/>
        <end position="67"/>
    </location>
</feature>
<evidence type="ECO:0000256" key="1">
    <source>
        <dbReference type="ARBA" id="ARBA00004651"/>
    </source>
</evidence>
<feature type="transmembrane region" description="Helical" evidence="8">
    <location>
        <begin position="435"/>
        <end position="459"/>
    </location>
</feature>
<dbReference type="GO" id="GO:0005886">
    <property type="term" value="C:plasma membrane"/>
    <property type="evidence" value="ECO:0007669"/>
    <property type="project" value="UniProtKB-SubCell"/>
</dbReference>
<comment type="subcellular location">
    <subcellularLocation>
        <location evidence="1">Cell membrane</location>
        <topology evidence="1">Multi-pass membrane protein</topology>
    </subcellularLocation>
</comment>
<keyword evidence="10" id="KW-1185">Reference proteome</keyword>
<feature type="transmembrane region" description="Helical" evidence="8">
    <location>
        <begin position="21"/>
        <end position="40"/>
    </location>
</feature>
<dbReference type="EMBL" id="PVTL01000009">
    <property type="protein sequence ID" value="PRY65859.1"/>
    <property type="molecule type" value="Genomic_DNA"/>
</dbReference>
<dbReference type="PANTHER" id="PTHR30354">
    <property type="entry name" value="GNT FAMILY GLUCONATE TRANSPORTER"/>
    <property type="match status" value="1"/>
</dbReference>
<keyword evidence="6 8" id="KW-0472">Membrane</keyword>
<evidence type="ECO:0000256" key="2">
    <source>
        <dbReference type="ARBA" id="ARBA00022448"/>
    </source>
</evidence>
<comment type="caution">
    <text evidence="9">The sequence shown here is derived from an EMBL/GenBank/DDBJ whole genome shotgun (WGS) entry which is preliminary data.</text>
</comment>
<name>A0A2T0V6P7_9MICO</name>
<evidence type="ECO:0000256" key="6">
    <source>
        <dbReference type="ARBA" id="ARBA00023136"/>
    </source>
</evidence>
<dbReference type="RefSeq" id="WP_219905682.1">
    <property type="nucleotide sequence ID" value="NZ_PVTL01000009.1"/>
</dbReference>
<gene>
    <name evidence="9" type="ORF">B0I08_1097</name>
</gene>
<keyword evidence="3" id="KW-1003">Cell membrane</keyword>
<protein>
    <submittedName>
        <fullName evidence="9">GntP family gluconate:H+ symporter</fullName>
    </submittedName>
</protein>
<evidence type="ECO:0000256" key="5">
    <source>
        <dbReference type="ARBA" id="ARBA00022989"/>
    </source>
</evidence>
<organism evidence="9 10">
    <name type="scientific">Glaciihabitans tibetensis</name>
    <dbReference type="NCBI Taxonomy" id="1266600"/>
    <lineage>
        <taxon>Bacteria</taxon>
        <taxon>Bacillati</taxon>
        <taxon>Actinomycetota</taxon>
        <taxon>Actinomycetes</taxon>
        <taxon>Micrococcales</taxon>
        <taxon>Microbacteriaceae</taxon>
        <taxon>Glaciihabitans</taxon>
    </lineage>
</organism>
<feature type="transmembrane region" description="Helical" evidence="8">
    <location>
        <begin position="194"/>
        <end position="213"/>
    </location>
</feature>
<feature type="transmembrane region" description="Helical" evidence="8">
    <location>
        <begin position="284"/>
        <end position="301"/>
    </location>
</feature>
<feature type="transmembrane region" description="Helical" evidence="8">
    <location>
        <begin position="74"/>
        <end position="96"/>
    </location>
</feature>
<reference evidence="9 10" key="1">
    <citation type="submission" date="2018-03" db="EMBL/GenBank/DDBJ databases">
        <title>Genomic Encyclopedia of Type Strains, Phase III (KMG-III): the genomes of soil and plant-associated and newly described type strains.</title>
        <authorList>
            <person name="Whitman W."/>
        </authorList>
    </citation>
    <scope>NUCLEOTIDE SEQUENCE [LARGE SCALE GENOMIC DNA]</scope>
    <source>
        <strain evidence="9 10">CGMCC 1.12484</strain>
    </source>
</reference>
<dbReference type="GO" id="GO:0015128">
    <property type="term" value="F:gluconate transmembrane transporter activity"/>
    <property type="evidence" value="ECO:0007669"/>
    <property type="project" value="InterPro"/>
</dbReference>
<keyword evidence="5 8" id="KW-1133">Transmembrane helix</keyword>
<keyword evidence="2" id="KW-0813">Transport</keyword>
<feature type="transmembrane region" description="Helical" evidence="8">
    <location>
        <begin position="313"/>
        <end position="333"/>
    </location>
</feature>
<feature type="transmembrane region" description="Helical" evidence="8">
    <location>
        <begin position="244"/>
        <end position="264"/>
    </location>
</feature>
<dbReference type="AlphaFoldDB" id="A0A2T0V6P7"/>
<dbReference type="InterPro" id="IPR003474">
    <property type="entry name" value="Glcn_transporter"/>
</dbReference>
<evidence type="ECO:0000256" key="7">
    <source>
        <dbReference type="ARBA" id="ARBA00049663"/>
    </source>
</evidence>
<accession>A0A2T0V6P7</accession>